<sequence>MIAAAAADSPEQAGTVAEKLADDLLPPLPTPLLTPPVYFRRYQCHTSPPPHRSTTRPQIGDKRMVAAVAADSPEQAVAVAEKLADVVCVFIIYLKVHQKSRKVS</sequence>
<accession>A0A6L2NRZ5</accession>
<feature type="region of interest" description="Disordered" evidence="1">
    <location>
        <begin position="1"/>
        <end position="20"/>
    </location>
</feature>
<name>A0A6L2NRZ5_TANCI</name>
<dbReference type="EMBL" id="BKCJ010009843">
    <property type="protein sequence ID" value="GEU88880.1"/>
    <property type="molecule type" value="Genomic_DNA"/>
</dbReference>
<reference evidence="2" key="1">
    <citation type="journal article" date="2019" name="Sci. Rep.">
        <title>Draft genome of Tanacetum cinerariifolium, the natural source of mosquito coil.</title>
        <authorList>
            <person name="Yamashiro T."/>
            <person name="Shiraishi A."/>
            <person name="Satake H."/>
            <person name="Nakayama K."/>
        </authorList>
    </citation>
    <scope>NUCLEOTIDE SEQUENCE</scope>
</reference>
<dbReference type="AlphaFoldDB" id="A0A6L2NRZ5"/>
<proteinExistence type="predicted"/>
<evidence type="ECO:0000313" key="2">
    <source>
        <dbReference type="EMBL" id="GEU88880.1"/>
    </source>
</evidence>
<gene>
    <name evidence="2" type="ORF">Tci_060858</name>
</gene>
<protein>
    <submittedName>
        <fullName evidence="2">Uncharacterized protein</fullName>
    </submittedName>
</protein>
<organism evidence="2">
    <name type="scientific">Tanacetum cinerariifolium</name>
    <name type="common">Dalmatian daisy</name>
    <name type="synonym">Chrysanthemum cinerariifolium</name>
    <dbReference type="NCBI Taxonomy" id="118510"/>
    <lineage>
        <taxon>Eukaryota</taxon>
        <taxon>Viridiplantae</taxon>
        <taxon>Streptophyta</taxon>
        <taxon>Embryophyta</taxon>
        <taxon>Tracheophyta</taxon>
        <taxon>Spermatophyta</taxon>
        <taxon>Magnoliopsida</taxon>
        <taxon>eudicotyledons</taxon>
        <taxon>Gunneridae</taxon>
        <taxon>Pentapetalae</taxon>
        <taxon>asterids</taxon>
        <taxon>campanulids</taxon>
        <taxon>Asterales</taxon>
        <taxon>Asteraceae</taxon>
        <taxon>Asteroideae</taxon>
        <taxon>Anthemideae</taxon>
        <taxon>Anthemidinae</taxon>
        <taxon>Tanacetum</taxon>
    </lineage>
</organism>
<comment type="caution">
    <text evidence="2">The sequence shown here is derived from an EMBL/GenBank/DDBJ whole genome shotgun (WGS) entry which is preliminary data.</text>
</comment>
<evidence type="ECO:0000256" key="1">
    <source>
        <dbReference type="SAM" id="MobiDB-lite"/>
    </source>
</evidence>